<feature type="domain" description="MoaF C-terminal" evidence="2">
    <location>
        <begin position="148"/>
        <end position="257"/>
    </location>
</feature>
<keyword evidence="4" id="KW-1185">Reference proteome</keyword>
<dbReference type="Pfam" id="PF10703">
    <property type="entry name" value="MoaF"/>
    <property type="match status" value="1"/>
</dbReference>
<evidence type="ECO:0000313" key="4">
    <source>
        <dbReference type="Proteomes" id="UP000562027"/>
    </source>
</evidence>
<evidence type="ECO:0000259" key="1">
    <source>
        <dbReference type="Pfam" id="PF10703"/>
    </source>
</evidence>
<evidence type="ECO:0000313" key="3">
    <source>
        <dbReference type="EMBL" id="MBB4845051.1"/>
    </source>
</evidence>
<dbReference type="InterPro" id="IPR035348">
    <property type="entry name" value="MoaF_C"/>
</dbReference>
<dbReference type="Proteomes" id="UP000562027">
    <property type="component" value="Unassembled WGS sequence"/>
</dbReference>
<feature type="domain" description="Molybdenum cofactor biosynthesis protein F N-terminal" evidence="1">
    <location>
        <begin position="10"/>
        <end position="112"/>
    </location>
</feature>
<dbReference type="RefSeq" id="WP_184302446.1">
    <property type="nucleotide sequence ID" value="NZ_JACHLP010000007.1"/>
</dbReference>
<reference evidence="3 4" key="1">
    <citation type="submission" date="2020-08" db="EMBL/GenBank/DDBJ databases">
        <title>Functional genomics of gut bacteria from endangered species of beetles.</title>
        <authorList>
            <person name="Carlos-Shanley C."/>
        </authorList>
    </citation>
    <scope>NUCLEOTIDE SEQUENCE [LARGE SCALE GENOMIC DNA]</scope>
    <source>
        <strain evidence="3 4">S00239</strain>
    </source>
</reference>
<dbReference type="Pfam" id="PF17409">
    <property type="entry name" value="MoaF_C"/>
    <property type="match status" value="1"/>
</dbReference>
<protein>
    <recommendedName>
        <fullName evidence="5">Molybdenum cofactor biosynthesis protein F</fullName>
    </recommendedName>
</protein>
<dbReference type="InterPro" id="IPR024724">
    <property type="entry name" value="MoaF_N"/>
</dbReference>
<sequence length="267" mass="29432">MQQNQAAPAEWKNYEDFASGIATNRLPASPALIGQTLQLNLPDFRLSLKALSLHRLQWQEQGARGGSGEDVYEAVEVAPDTFFIDLLQAARPQEALTLIVNLRSHRVLAVRCRVISADEAAGQPRVPQDFWVGSLGDDPALLSGPVPAPSRDLIGLRTFQTYSPEHTYEHSYLSSTRYAWQCLVGVQRGHGDVDLASYYKFDEDQYIFTFREFIIPVASVFFFNFASGRSTGKFLGLTGAGEIANNPAGAFMRLASRTEYPADAAPV</sequence>
<evidence type="ECO:0008006" key="5">
    <source>
        <dbReference type="Google" id="ProtNLM"/>
    </source>
</evidence>
<dbReference type="AlphaFoldDB" id="A0A840LBE1"/>
<comment type="caution">
    <text evidence="3">The sequence shown here is derived from an EMBL/GenBank/DDBJ whole genome shotgun (WGS) entry which is preliminary data.</text>
</comment>
<dbReference type="EMBL" id="JACHLP010000007">
    <property type="protein sequence ID" value="MBB4845051.1"/>
    <property type="molecule type" value="Genomic_DNA"/>
</dbReference>
<accession>A0A840LBE1</accession>
<evidence type="ECO:0000259" key="2">
    <source>
        <dbReference type="Pfam" id="PF17409"/>
    </source>
</evidence>
<name>A0A840LBE1_9BURK</name>
<gene>
    <name evidence="3" type="ORF">HNP55_003597</name>
</gene>
<proteinExistence type="predicted"/>
<organism evidence="3 4">
    <name type="scientific">Roseateles oligotrophus</name>
    <dbReference type="NCBI Taxonomy" id="1769250"/>
    <lineage>
        <taxon>Bacteria</taxon>
        <taxon>Pseudomonadati</taxon>
        <taxon>Pseudomonadota</taxon>
        <taxon>Betaproteobacteria</taxon>
        <taxon>Burkholderiales</taxon>
        <taxon>Sphaerotilaceae</taxon>
        <taxon>Roseateles</taxon>
    </lineage>
</organism>